<dbReference type="Proteomes" id="UP001232973">
    <property type="component" value="Unassembled WGS sequence"/>
</dbReference>
<reference evidence="1 2" key="1">
    <citation type="submission" date="2023-07" db="EMBL/GenBank/DDBJ databases">
        <title>Genomic Encyclopedia of Type Strains, Phase IV (KMG-IV): sequencing the most valuable type-strain genomes for metagenomic binning, comparative biology and taxonomic classification.</title>
        <authorList>
            <person name="Goeker M."/>
        </authorList>
    </citation>
    <scope>NUCLEOTIDE SEQUENCE [LARGE SCALE GENOMIC DNA]</scope>
    <source>
        <strain evidence="1 2">DSM 4006</strain>
    </source>
</reference>
<organism evidence="1 2">
    <name type="scientific">Alicyclobacillus cycloheptanicus</name>
    <dbReference type="NCBI Taxonomy" id="1457"/>
    <lineage>
        <taxon>Bacteria</taxon>
        <taxon>Bacillati</taxon>
        <taxon>Bacillota</taxon>
        <taxon>Bacilli</taxon>
        <taxon>Bacillales</taxon>
        <taxon>Alicyclobacillaceae</taxon>
        <taxon>Alicyclobacillus</taxon>
    </lineage>
</organism>
<gene>
    <name evidence="1" type="ORF">J2S03_002593</name>
</gene>
<keyword evidence="2" id="KW-1185">Reference proteome</keyword>
<proteinExistence type="predicted"/>
<sequence>MHCASDYPIRLELTDFHIVGMLDCVIFAEFADIVPVETEDFDWGG</sequence>
<dbReference type="EMBL" id="JAUSTP010000023">
    <property type="protein sequence ID" value="MDQ0190726.1"/>
    <property type="molecule type" value="Genomic_DNA"/>
</dbReference>
<protein>
    <submittedName>
        <fullName evidence="1">Uncharacterized protein</fullName>
    </submittedName>
</protein>
<name>A0ABT9XLY9_9BACL</name>
<accession>A0ABT9XLY9</accession>
<evidence type="ECO:0000313" key="1">
    <source>
        <dbReference type="EMBL" id="MDQ0190726.1"/>
    </source>
</evidence>
<comment type="caution">
    <text evidence="1">The sequence shown here is derived from an EMBL/GenBank/DDBJ whole genome shotgun (WGS) entry which is preliminary data.</text>
</comment>
<evidence type="ECO:0000313" key="2">
    <source>
        <dbReference type="Proteomes" id="UP001232973"/>
    </source>
</evidence>